<protein>
    <submittedName>
        <fullName evidence="1">Uncharacterized protein</fullName>
    </submittedName>
</protein>
<dbReference type="EMBL" id="GGEC01020681">
    <property type="protein sequence ID" value="MBX01165.1"/>
    <property type="molecule type" value="Transcribed_RNA"/>
</dbReference>
<organism evidence="1">
    <name type="scientific">Rhizophora mucronata</name>
    <name type="common">Asiatic mangrove</name>
    <dbReference type="NCBI Taxonomy" id="61149"/>
    <lineage>
        <taxon>Eukaryota</taxon>
        <taxon>Viridiplantae</taxon>
        <taxon>Streptophyta</taxon>
        <taxon>Embryophyta</taxon>
        <taxon>Tracheophyta</taxon>
        <taxon>Spermatophyta</taxon>
        <taxon>Magnoliopsida</taxon>
        <taxon>eudicotyledons</taxon>
        <taxon>Gunneridae</taxon>
        <taxon>Pentapetalae</taxon>
        <taxon>rosids</taxon>
        <taxon>fabids</taxon>
        <taxon>Malpighiales</taxon>
        <taxon>Rhizophoraceae</taxon>
        <taxon>Rhizophora</taxon>
    </lineage>
</organism>
<accession>A0A2P2K617</accession>
<proteinExistence type="predicted"/>
<dbReference type="AlphaFoldDB" id="A0A2P2K617"/>
<evidence type="ECO:0000313" key="1">
    <source>
        <dbReference type="EMBL" id="MBX01165.1"/>
    </source>
</evidence>
<reference evidence="1" key="1">
    <citation type="submission" date="2018-02" db="EMBL/GenBank/DDBJ databases">
        <title>Rhizophora mucronata_Transcriptome.</title>
        <authorList>
            <person name="Meera S.P."/>
            <person name="Sreeshan A."/>
            <person name="Augustine A."/>
        </authorList>
    </citation>
    <scope>NUCLEOTIDE SEQUENCE</scope>
    <source>
        <tissue evidence="1">Leaf</tissue>
    </source>
</reference>
<sequence>MLRALTPLLHHHCHQFHQHHHPILPFLPCYQNSAEESWY</sequence>
<name>A0A2P2K617_RHIMU</name>